<evidence type="ECO:0000313" key="2">
    <source>
        <dbReference type="EMBL" id="CAA9510927.1"/>
    </source>
</evidence>
<feature type="region of interest" description="Disordered" evidence="1">
    <location>
        <begin position="1"/>
        <end position="20"/>
    </location>
</feature>
<dbReference type="GO" id="GO:0003743">
    <property type="term" value="F:translation initiation factor activity"/>
    <property type="evidence" value="ECO:0007669"/>
    <property type="project" value="UniProtKB-KW"/>
</dbReference>
<gene>
    <name evidence="2" type="ORF">AVDCRST_MAG45-1905</name>
</gene>
<dbReference type="AlphaFoldDB" id="A0A6J4T1U0"/>
<protein>
    <submittedName>
        <fullName evidence="2">Translation initiation factor 1</fullName>
    </submittedName>
</protein>
<feature type="non-terminal residue" evidence="2">
    <location>
        <position position="1"/>
    </location>
</feature>
<organism evidence="2">
    <name type="scientific">uncultured Solirubrobacterales bacterium</name>
    <dbReference type="NCBI Taxonomy" id="768556"/>
    <lineage>
        <taxon>Bacteria</taxon>
        <taxon>Bacillati</taxon>
        <taxon>Actinomycetota</taxon>
        <taxon>Thermoleophilia</taxon>
        <taxon>Solirubrobacterales</taxon>
        <taxon>environmental samples</taxon>
    </lineage>
</organism>
<keyword evidence="2" id="KW-0648">Protein biosynthesis</keyword>
<feature type="non-terminal residue" evidence="2">
    <location>
        <position position="72"/>
    </location>
</feature>
<proteinExistence type="predicted"/>
<name>A0A6J4T1U0_9ACTN</name>
<accession>A0A6J4T1U0</accession>
<evidence type="ECO:0000256" key="1">
    <source>
        <dbReference type="SAM" id="MobiDB-lite"/>
    </source>
</evidence>
<reference evidence="2" key="1">
    <citation type="submission" date="2020-02" db="EMBL/GenBank/DDBJ databases">
        <authorList>
            <person name="Meier V. D."/>
        </authorList>
    </citation>
    <scope>NUCLEOTIDE SEQUENCE</scope>
    <source>
        <strain evidence="2">AVDCRST_MAG45</strain>
    </source>
</reference>
<feature type="compositionally biased region" description="Basic residues" evidence="1">
    <location>
        <begin position="1"/>
        <end position="13"/>
    </location>
</feature>
<sequence length="72" mass="7703">CRRKRRSSWRVRSPRPSPTPCSACGSTTTTRFSAISPARCADTTFASCRATGSRSSCRRTTWTAGGSPTATS</sequence>
<dbReference type="EMBL" id="CADCVU010000162">
    <property type="protein sequence ID" value="CAA9510927.1"/>
    <property type="molecule type" value="Genomic_DNA"/>
</dbReference>
<keyword evidence="2" id="KW-0396">Initiation factor</keyword>